<dbReference type="RefSeq" id="WP_277190511.1">
    <property type="nucleotide sequence ID" value="NZ_JAROAV010000002.1"/>
</dbReference>
<keyword evidence="4" id="KW-1185">Reference proteome</keyword>
<evidence type="ECO:0000313" key="4">
    <source>
        <dbReference type="Proteomes" id="UP001528912"/>
    </source>
</evidence>
<accession>A0ABT6C2I1</accession>
<proteinExistence type="inferred from homology"/>
<dbReference type="EMBL" id="JAROAV010000002">
    <property type="protein sequence ID" value="MDF8262738.1"/>
    <property type="molecule type" value="Genomic_DNA"/>
</dbReference>
<organism evidence="3 4">
    <name type="scientific">Luteipulveratus flavus</name>
    <dbReference type="NCBI Taxonomy" id="3031728"/>
    <lineage>
        <taxon>Bacteria</taxon>
        <taxon>Bacillati</taxon>
        <taxon>Actinomycetota</taxon>
        <taxon>Actinomycetes</taxon>
        <taxon>Micrococcales</taxon>
        <taxon>Dermacoccaceae</taxon>
        <taxon>Luteipulveratus</taxon>
    </lineage>
</organism>
<dbReference type="InterPro" id="IPR006016">
    <property type="entry name" value="UspA"/>
</dbReference>
<sequence length="312" mass="32338">MTAQEYEYVRGGASHGPVVVGVDGSGTDEPAVAWAALTAARHRVPLRVVHSNEVAVAGAVQDDPAAGSDETLSALREHGEAPRVADQLVEKVRAQYPGVDVEAVEAAGAASQALMDKQESALVLVVGSGRRGGIGERILGSTSLNIAMHAACPVAVVNPGVDVSAEPVGRIVVGVDGSRDSAAAAEIAWATAAARGARVACISTWYLEVVGGVVITDEDSEQRDVIETRQRERVEAAIRAAREDFPDVPYDVEILNGPSSKVLAAQSDHADVLVIGTRGRGGFAGKLLGSVSHKVLQAARCPVVVVKSRPEK</sequence>
<name>A0ABT6C2I1_9MICO</name>
<evidence type="ECO:0000313" key="3">
    <source>
        <dbReference type="EMBL" id="MDF8262738.1"/>
    </source>
</evidence>
<protein>
    <submittedName>
        <fullName evidence="3">Universal stress protein</fullName>
    </submittedName>
</protein>
<comment type="similarity">
    <text evidence="1">Belongs to the universal stress protein A family.</text>
</comment>
<dbReference type="PRINTS" id="PR01438">
    <property type="entry name" value="UNVRSLSTRESS"/>
</dbReference>
<feature type="domain" description="UspA" evidence="2">
    <location>
        <begin position="169"/>
        <end position="307"/>
    </location>
</feature>
<comment type="caution">
    <text evidence="3">The sequence shown here is derived from an EMBL/GenBank/DDBJ whole genome shotgun (WGS) entry which is preliminary data.</text>
</comment>
<dbReference type="InterPro" id="IPR006015">
    <property type="entry name" value="Universal_stress_UspA"/>
</dbReference>
<evidence type="ECO:0000256" key="1">
    <source>
        <dbReference type="ARBA" id="ARBA00008791"/>
    </source>
</evidence>
<dbReference type="PANTHER" id="PTHR46553:SF3">
    <property type="entry name" value="ADENINE NUCLEOTIDE ALPHA HYDROLASES-LIKE SUPERFAMILY PROTEIN"/>
    <property type="match status" value="1"/>
</dbReference>
<gene>
    <name evidence="3" type="ORF">P4R38_00585</name>
</gene>
<dbReference type="SUPFAM" id="SSF52402">
    <property type="entry name" value="Adenine nucleotide alpha hydrolases-like"/>
    <property type="match status" value="2"/>
</dbReference>
<dbReference type="Pfam" id="PF00582">
    <property type="entry name" value="Usp"/>
    <property type="match status" value="2"/>
</dbReference>
<dbReference type="PANTHER" id="PTHR46553">
    <property type="entry name" value="ADENINE NUCLEOTIDE ALPHA HYDROLASES-LIKE SUPERFAMILY PROTEIN"/>
    <property type="match status" value="1"/>
</dbReference>
<evidence type="ECO:0000259" key="2">
    <source>
        <dbReference type="Pfam" id="PF00582"/>
    </source>
</evidence>
<reference evidence="3 4" key="1">
    <citation type="submission" date="2023-03" db="EMBL/GenBank/DDBJ databases">
        <title>YIM 133296 draft genome.</title>
        <authorList>
            <person name="Xiong L."/>
        </authorList>
    </citation>
    <scope>NUCLEOTIDE SEQUENCE [LARGE SCALE GENOMIC DNA]</scope>
    <source>
        <strain evidence="3 4">YIM 133296</strain>
    </source>
</reference>
<dbReference type="Gene3D" id="3.40.50.620">
    <property type="entry name" value="HUPs"/>
    <property type="match status" value="2"/>
</dbReference>
<dbReference type="Proteomes" id="UP001528912">
    <property type="component" value="Unassembled WGS sequence"/>
</dbReference>
<feature type="domain" description="UspA" evidence="2">
    <location>
        <begin position="17"/>
        <end position="157"/>
    </location>
</feature>
<dbReference type="InterPro" id="IPR014729">
    <property type="entry name" value="Rossmann-like_a/b/a_fold"/>
</dbReference>